<sequence>MDSREVIQRLRDAGFEHVSTKGSHKKFRRGDKMVIVPDPKKDIPAGTLRSIYRQADLPWPP</sequence>
<keyword evidence="5" id="KW-0378">Hydrolase</keyword>
<evidence type="ECO:0000256" key="4">
    <source>
        <dbReference type="ARBA" id="ARBA00022759"/>
    </source>
</evidence>
<keyword evidence="9" id="KW-1185">Reference proteome</keyword>
<accession>A0ABX6NMA9</accession>
<dbReference type="SUPFAM" id="SSF54786">
    <property type="entry name" value="YcfA/nrd intein domain"/>
    <property type="match status" value="1"/>
</dbReference>
<organism evidence="8 9">
    <name type="scientific">Oceanidesulfovibrio marinus</name>
    <dbReference type="NCBI Taxonomy" id="370038"/>
    <lineage>
        <taxon>Bacteria</taxon>
        <taxon>Pseudomonadati</taxon>
        <taxon>Thermodesulfobacteriota</taxon>
        <taxon>Desulfovibrionia</taxon>
        <taxon>Desulfovibrionales</taxon>
        <taxon>Desulfovibrionaceae</taxon>
        <taxon>Oceanidesulfovibrio</taxon>
    </lineage>
</organism>
<evidence type="ECO:0000256" key="5">
    <source>
        <dbReference type="ARBA" id="ARBA00022801"/>
    </source>
</evidence>
<dbReference type="InterPro" id="IPR012933">
    <property type="entry name" value="HicA_mRNA_interferase"/>
</dbReference>
<keyword evidence="4" id="KW-0255">Endonuclease</keyword>
<evidence type="ECO:0000256" key="3">
    <source>
        <dbReference type="ARBA" id="ARBA00022722"/>
    </source>
</evidence>
<keyword evidence="3" id="KW-0540">Nuclease</keyword>
<reference evidence="8 9" key="1">
    <citation type="submission" date="2019-04" db="EMBL/GenBank/DDBJ databases">
        <title>Isolation and culture of sulfate reducing bacteria from the cold seep of the South China Sea.</title>
        <authorList>
            <person name="Sun C."/>
            <person name="Liu R."/>
        </authorList>
    </citation>
    <scope>NUCLEOTIDE SEQUENCE [LARGE SCALE GENOMIC DNA]</scope>
    <source>
        <strain evidence="8 9">CS1</strain>
    </source>
</reference>
<gene>
    <name evidence="8" type="ORF">E8L03_20705</name>
</gene>
<dbReference type="Gene3D" id="3.30.920.30">
    <property type="entry name" value="Hypothetical protein"/>
    <property type="match status" value="1"/>
</dbReference>
<evidence type="ECO:0000256" key="1">
    <source>
        <dbReference type="ARBA" id="ARBA00006620"/>
    </source>
</evidence>
<keyword evidence="6" id="KW-0694">RNA-binding</keyword>
<dbReference type="Pfam" id="PF07927">
    <property type="entry name" value="HicA_toxin"/>
    <property type="match status" value="1"/>
</dbReference>
<evidence type="ECO:0000256" key="7">
    <source>
        <dbReference type="ARBA" id="ARBA00023016"/>
    </source>
</evidence>
<name>A0ABX6NMA9_9BACT</name>
<proteinExistence type="inferred from homology"/>
<dbReference type="InterPro" id="IPR038570">
    <property type="entry name" value="HicA_sf"/>
</dbReference>
<dbReference type="Proteomes" id="UP000503251">
    <property type="component" value="Chromosome"/>
</dbReference>
<evidence type="ECO:0000313" key="8">
    <source>
        <dbReference type="EMBL" id="QJT11183.1"/>
    </source>
</evidence>
<evidence type="ECO:0000256" key="6">
    <source>
        <dbReference type="ARBA" id="ARBA00022884"/>
    </source>
</evidence>
<comment type="similarity">
    <text evidence="1">Belongs to the HicA mRNA interferase family.</text>
</comment>
<dbReference type="RefSeq" id="WP_171268401.1">
    <property type="nucleotide sequence ID" value="NZ_CP039543.1"/>
</dbReference>
<evidence type="ECO:0000313" key="9">
    <source>
        <dbReference type="Proteomes" id="UP000503251"/>
    </source>
</evidence>
<keyword evidence="7" id="KW-0346">Stress response</keyword>
<dbReference type="EMBL" id="CP039543">
    <property type="protein sequence ID" value="QJT11183.1"/>
    <property type="molecule type" value="Genomic_DNA"/>
</dbReference>
<protein>
    <submittedName>
        <fullName evidence="8">Type II toxin-antitoxin system HicA family toxin</fullName>
    </submittedName>
</protein>
<keyword evidence="2" id="KW-1277">Toxin-antitoxin system</keyword>
<evidence type="ECO:0000256" key="2">
    <source>
        <dbReference type="ARBA" id="ARBA00022649"/>
    </source>
</evidence>